<dbReference type="Proteomes" id="UP001501940">
    <property type="component" value="Chromosome 8"/>
</dbReference>
<dbReference type="PANTHER" id="PTHR15607">
    <property type="entry name" value="SYNAPTONEMAL COMPLEX PROTEIN-RELATED"/>
    <property type="match status" value="1"/>
</dbReference>
<feature type="region of interest" description="Disordered" evidence="2">
    <location>
        <begin position="1"/>
        <end position="96"/>
    </location>
</feature>
<dbReference type="GO" id="GO:0007140">
    <property type="term" value="P:male meiotic nuclear division"/>
    <property type="evidence" value="ECO:0007669"/>
    <property type="project" value="TreeGrafter"/>
</dbReference>
<organism evidence="3 4">
    <name type="scientific">Amphiprion ocellaris</name>
    <name type="common">Clown anemonefish</name>
    <dbReference type="NCBI Taxonomy" id="80972"/>
    <lineage>
        <taxon>Eukaryota</taxon>
        <taxon>Metazoa</taxon>
        <taxon>Chordata</taxon>
        <taxon>Craniata</taxon>
        <taxon>Vertebrata</taxon>
        <taxon>Euteleostomi</taxon>
        <taxon>Actinopterygii</taxon>
        <taxon>Neopterygii</taxon>
        <taxon>Teleostei</taxon>
        <taxon>Neoteleostei</taxon>
        <taxon>Acanthomorphata</taxon>
        <taxon>Ovalentaria</taxon>
        <taxon>Pomacentridae</taxon>
        <taxon>Amphiprion</taxon>
    </lineage>
</organism>
<feature type="compositionally biased region" description="Basic and acidic residues" evidence="2">
    <location>
        <begin position="323"/>
        <end position="335"/>
    </location>
</feature>
<dbReference type="InterPro" id="IPR024835">
    <property type="entry name" value="SYCP2-like"/>
</dbReference>
<reference evidence="3 4" key="1">
    <citation type="submission" date="2022-01" db="EMBL/GenBank/DDBJ databases">
        <title>A chromosome-scale genome assembly of the false clownfish, Amphiprion ocellaris.</title>
        <authorList>
            <person name="Ryu T."/>
        </authorList>
    </citation>
    <scope>NUCLEOTIDE SEQUENCE [LARGE SCALE GENOMIC DNA]</scope>
</reference>
<evidence type="ECO:0000256" key="1">
    <source>
        <dbReference type="SAM" id="Coils"/>
    </source>
</evidence>
<sequence>MKMKKATSKQTNKSYMQPLTESVSEKQPPSKGGKSEKKWSIVPLGIKSKNTFSEQSTASYMRQDGNKQSDLKETSGVKLRPENVLQETSKLNKKNVIPAEEQMSAMKDSWAACQTSFCPSPPFIEKMRSAERSAPTLDLTCSPVLSPQGSPLPASPNLLCQDTPSPILLLPKPRSTASSKGNCKPSFFYSAEKKHSTSKTQCIQSVPSLSSLGGQTFAPSPPSRPGAAEVCTVKQHLSSAPQSPLSLSTRPLLTSTLLDLDRPPVPSPAQSPFPEESINYAHHSGFSKVSSASLVSLSPSSTKSLIAMSRVKDSPTGSLTEPLKTEKRPRSDRDLQLMSGPSRKRHFSSSSDSEEDEKEGRKKSKMREQGSIRMKPRKLFKSPTRYHGQAQNWGEQQEDNKKNWPKGTVKVIRKRKSEERKYSKDKTSRDTTHVAEVSGVDELSQVMSYSHLSSSPWEAEVVDGDMDMDEDLELPESSNRHKVEVNNEESLKTLQQHISSINKQINKHRSEKQVHLQNVLLEEMHKLEQQIALLESMEKDLANYAKKQTLAFHYQEQETKRMETLKRALQSNMCPSLEYEEKIFTSQMCEIKKSLKSVQDGLLREMLEGQVQSVKRGLHALFFP</sequence>
<reference evidence="3" key="2">
    <citation type="submission" date="2025-08" db="UniProtKB">
        <authorList>
            <consortium name="Ensembl"/>
        </authorList>
    </citation>
    <scope>IDENTIFICATION</scope>
</reference>
<dbReference type="AlphaFoldDB" id="A0AAQ5XNA1"/>
<feature type="coiled-coil region" evidence="1">
    <location>
        <begin position="491"/>
        <end position="547"/>
    </location>
</feature>
<feature type="region of interest" description="Disordered" evidence="2">
    <location>
        <begin position="306"/>
        <end position="432"/>
    </location>
</feature>
<feature type="compositionally biased region" description="Polar residues" evidence="2">
    <location>
        <begin position="8"/>
        <end position="27"/>
    </location>
</feature>
<accession>A0AAQ5XNA1</accession>
<proteinExistence type="predicted"/>
<dbReference type="GO" id="GO:0007143">
    <property type="term" value="P:female meiotic nuclear division"/>
    <property type="evidence" value="ECO:0007669"/>
    <property type="project" value="TreeGrafter"/>
</dbReference>
<dbReference type="GO" id="GO:0000800">
    <property type="term" value="C:lateral element"/>
    <property type="evidence" value="ECO:0007669"/>
    <property type="project" value="TreeGrafter"/>
</dbReference>
<evidence type="ECO:0000313" key="4">
    <source>
        <dbReference type="Proteomes" id="UP001501940"/>
    </source>
</evidence>
<keyword evidence="4" id="KW-1185">Reference proteome</keyword>
<dbReference type="GeneTree" id="ENSGT00530000063859"/>
<feature type="compositionally biased region" description="Basic and acidic residues" evidence="2">
    <location>
        <begin position="64"/>
        <end position="81"/>
    </location>
</feature>
<evidence type="ECO:0000313" key="3">
    <source>
        <dbReference type="Ensembl" id="ENSAOCP00000042292.1"/>
    </source>
</evidence>
<feature type="region of interest" description="Disordered" evidence="2">
    <location>
        <begin position="213"/>
        <end position="248"/>
    </location>
</feature>
<protein>
    <submittedName>
        <fullName evidence="3">Uncharacterized protein</fullName>
    </submittedName>
</protein>
<feature type="compositionally biased region" description="Low complexity" evidence="2">
    <location>
        <begin position="237"/>
        <end position="248"/>
    </location>
</feature>
<dbReference type="PANTHER" id="PTHR15607:SF12">
    <property type="entry name" value="SYNAPTONEMAL COMPLEX PROTEIN 2"/>
    <property type="match status" value="1"/>
</dbReference>
<dbReference type="Ensembl" id="ENSAOCT00000042564.1">
    <property type="protein sequence ID" value="ENSAOCP00000042292.1"/>
    <property type="gene ID" value="ENSAOCG00000029809.1"/>
</dbReference>
<dbReference type="GO" id="GO:0000779">
    <property type="term" value="C:condensed chromosome, centromeric region"/>
    <property type="evidence" value="ECO:0007669"/>
    <property type="project" value="TreeGrafter"/>
</dbReference>
<reference evidence="3" key="3">
    <citation type="submission" date="2025-09" db="UniProtKB">
        <authorList>
            <consortium name="Ensembl"/>
        </authorList>
    </citation>
    <scope>IDENTIFICATION</scope>
</reference>
<feature type="compositionally biased region" description="Polar residues" evidence="2">
    <location>
        <begin position="48"/>
        <end position="60"/>
    </location>
</feature>
<evidence type="ECO:0000256" key="2">
    <source>
        <dbReference type="SAM" id="MobiDB-lite"/>
    </source>
</evidence>
<feature type="compositionally biased region" description="Basic and acidic residues" evidence="2">
    <location>
        <begin position="416"/>
        <end position="432"/>
    </location>
</feature>
<name>A0AAQ5XNA1_AMPOC</name>
<feature type="region of interest" description="Disordered" evidence="2">
    <location>
        <begin position="258"/>
        <end position="277"/>
    </location>
</feature>
<keyword evidence="1" id="KW-0175">Coiled coil</keyword>